<evidence type="ECO:0000313" key="9">
    <source>
        <dbReference type="EMBL" id="MBS9535238.1"/>
    </source>
</evidence>
<dbReference type="SMART" id="SM00822">
    <property type="entry name" value="PKS_KR"/>
    <property type="match status" value="1"/>
</dbReference>
<dbReference type="RefSeq" id="WP_214094099.1">
    <property type="nucleotide sequence ID" value="NZ_JAHCLR010000039.1"/>
</dbReference>
<dbReference type="InterPro" id="IPR014043">
    <property type="entry name" value="Acyl_transferase_dom"/>
</dbReference>
<dbReference type="SMART" id="SM01294">
    <property type="entry name" value="PKS_PP_betabranch"/>
    <property type="match status" value="1"/>
</dbReference>
<dbReference type="PROSITE" id="PS50075">
    <property type="entry name" value="CARRIER"/>
    <property type="match status" value="1"/>
</dbReference>
<evidence type="ECO:0000256" key="6">
    <source>
        <dbReference type="PROSITE-ProRule" id="PRU01363"/>
    </source>
</evidence>
<comment type="caution">
    <text evidence="6">Lacks conserved residue(s) required for the propagation of feature annotation.</text>
</comment>
<comment type="caution">
    <text evidence="9">The sequence shown here is derived from an EMBL/GenBank/DDBJ whole genome shotgun (WGS) entry which is preliminary data.</text>
</comment>
<dbReference type="InterPro" id="IPR009081">
    <property type="entry name" value="PP-bd_ACP"/>
</dbReference>
<keyword evidence="1" id="KW-0596">Phosphopantetheine</keyword>
<evidence type="ECO:0000259" key="7">
    <source>
        <dbReference type="PROSITE" id="PS50075"/>
    </source>
</evidence>
<feature type="region of interest" description="N-terminal hotdog fold" evidence="6">
    <location>
        <begin position="159"/>
        <end position="278"/>
    </location>
</feature>
<evidence type="ECO:0000256" key="5">
    <source>
        <dbReference type="ARBA" id="ARBA00023268"/>
    </source>
</evidence>
<dbReference type="InterPro" id="IPR016035">
    <property type="entry name" value="Acyl_Trfase/lysoPLipase"/>
</dbReference>
<evidence type="ECO:0000256" key="3">
    <source>
        <dbReference type="ARBA" id="ARBA00022679"/>
    </source>
</evidence>
<dbReference type="PANTHER" id="PTHR43775">
    <property type="entry name" value="FATTY ACID SYNTHASE"/>
    <property type="match status" value="1"/>
</dbReference>
<feature type="domain" description="PKS/mFAS DH" evidence="8">
    <location>
        <begin position="159"/>
        <end position="458"/>
    </location>
</feature>
<dbReference type="SMART" id="SM00826">
    <property type="entry name" value="PKS_DH"/>
    <property type="match status" value="1"/>
</dbReference>
<feature type="domain" description="Carrier" evidence="7">
    <location>
        <begin position="907"/>
        <end position="981"/>
    </location>
</feature>
<dbReference type="Gene3D" id="3.40.366.10">
    <property type="entry name" value="Malonyl-Coenzyme A Acyl Carrier Protein, domain 2"/>
    <property type="match status" value="1"/>
</dbReference>
<dbReference type="SUPFAM" id="SSF51735">
    <property type="entry name" value="NAD(P)-binding Rossmann-fold domains"/>
    <property type="match status" value="2"/>
</dbReference>
<keyword evidence="2" id="KW-0597">Phosphoprotein</keyword>
<organism evidence="9 10">
    <name type="scientific">Mycolicibacter acidiphilus</name>
    <dbReference type="NCBI Taxonomy" id="2835306"/>
    <lineage>
        <taxon>Bacteria</taxon>
        <taxon>Bacillati</taxon>
        <taxon>Actinomycetota</taxon>
        <taxon>Actinomycetes</taxon>
        <taxon>Mycobacteriales</taxon>
        <taxon>Mycobacteriaceae</taxon>
        <taxon>Mycolicibacter</taxon>
    </lineage>
</organism>
<dbReference type="Proteomes" id="UP001519535">
    <property type="component" value="Unassembled WGS sequence"/>
</dbReference>
<dbReference type="Pfam" id="PF14765">
    <property type="entry name" value="PS-DH"/>
    <property type="match status" value="1"/>
</dbReference>
<dbReference type="SMART" id="SM00827">
    <property type="entry name" value="PKS_AT"/>
    <property type="match status" value="1"/>
</dbReference>
<dbReference type="InterPro" id="IPR049900">
    <property type="entry name" value="PKS_mFAS_DH"/>
</dbReference>
<evidence type="ECO:0000259" key="8">
    <source>
        <dbReference type="PROSITE" id="PS52019"/>
    </source>
</evidence>
<protein>
    <submittedName>
        <fullName evidence="9">SDR family oxidoreductase</fullName>
    </submittedName>
</protein>
<reference evidence="9 10" key="1">
    <citation type="submission" date="2021-05" db="EMBL/GenBank/DDBJ databases">
        <title>Mycobacterium acidophilum sp. nov., an extremely acid-tolerant member of the genus Mycobacterium.</title>
        <authorList>
            <person name="Xia J."/>
        </authorList>
    </citation>
    <scope>NUCLEOTIDE SEQUENCE [LARGE SCALE GENOMIC DNA]</scope>
    <source>
        <strain evidence="9 10">M1</strain>
    </source>
</reference>
<dbReference type="InterPro" id="IPR036291">
    <property type="entry name" value="NAD(P)-bd_dom_sf"/>
</dbReference>
<dbReference type="PROSITE" id="PS52019">
    <property type="entry name" value="PKS_MFAS_DH"/>
    <property type="match status" value="1"/>
</dbReference>
<dbReference type="InterPro" id="IPR001227">
    <property type="entry name" value="Ac_transferase_dom_sf"/>
</dbReference>
<dbReference type="Gene3D" id="3.10.129.110">
    <property type="entry name" value="Polyketide synthase dehydratase"/>
    <property type="match status" value="2"/>
</dbReference>
<dbReference type="Pfam" id="PF00698">
    <property type="entry name" value="Acyl_transf_1"/>
    <property type="match status" value="1"/>
</dbReference>
<evidence type="ECO:0000256" key="4">
    <source>
        <dbReference type="ARBA" id="ARBA00022857"/>
    </source>
</evidence>
<keyword evidence="10" id="KW-1185">Reference proteome</keyword>
<dbReference type="InterPro" id="IPR013968">
    <property type="entry name" value="PKS_KR"/>
</dbReference>
<keyword evidence="4" id="KW-0521">NADP</keyword>
<feature type="region of interest" description="C-terminal hotdog fold" evidence="6">
    <location>
        <begin position="303"/>
        <end position="458"/>
    </location>
</feature>
<evidence type="ECO:0000256" key="1">
    <source>
        <dbReference type="ARBA" id="ARBA00022450"/>
    </source>
</evidence>
<dbReference type="InterPro" id="IPR049552">
    <property type="entry name" value="PKS_DH_N"/>
</dbReference>
<feature type="non-terminal residue" evidence="9">
    <location>
        <position position="1"/>
    </location>
</feature>
<dbReference type="InterPro" id="IPR020806">
    <property type="entry name" value="PKS_PP-bd"/>
</dbReference>
<keyword evidence="5" id="KW-0511">Multifunctional enzyme</keyword>
<accession>A0ABS5RNW4</accession>
<dbReference type="InterPro" id="IPR050091">
    <property type="entry name" value="PKS_NRPS_Biosynth_Enz"/>
</dbReference>
<dbReference type="SMART" id="SM00823">
    <property type="entry name" value="PKS_PP"/>
    <property type="match status" value="1"/>
</dbReference>
<dbReference type="Gene3D" id="1.10.1200.10">
    <property type="entry name" value="ACP-like"/>
    <property type="match status" value="1"/>
</dbReference>
<dbReference type="SUPFAM" id="SSF47336">
    <property type="entry name" value="ACP-like"/>
    <property type="match status" value="1"/>
</dbReference>
<dbReference type="InterPro" id="IPR020807">
    <property type="entry name" value="PKS_DH"/>
</dbReference>
<keyword evidence="3" id="KW-0808">Transferase</keyword>
<gene>
    <name evidence="9" type="ORF">KIH27_16745</name>
</gene>
<dbReference type="Pfam" id="PF08659">
    <property type="entry name" value="KR"/>
    <property type="match status" value="1"/>
</dbReference>
<dbReference type="InterPro" id="IPR042104">
    <property type="entry name" value="PKS_dehydratase_sf"/>
</dbReference>
<dbReference type="Gene3D" id="3.40.50.720">
    <property type="entry name" value="NAD(P)-binding Rossmann-like Domain"/>
    <property type="match status" value="1"/>
</dbReference>
<dbReference type="Pfam" id="PF21089">
    <property type="entry name" value="PKS_DH_N"/>
    <property type="match status" value="1"/>
</dbReference>
<dbReference type="EMBL" id="JAHCLR010000039">
    <property type="protein sequence ID" value="MBS9535238.1"/>
    <property type="molecule type" value="Genomic_DNA"/>
</dbReference>
<dbReference type="CDD" id="cd08955">
    <property type="entry name" value="KR_2_FAS_SDR_x"/>
    <property type="match status" value="1"/>
</dbReference>
<dbReference type="PANTHER" id="PTHR43775:SF37">
    <property type="entry name" value="SI:DKEY-61P9.11"/>
    <property type="match status" value="1"/>
</dbReference>
<dbReference type="Pfam" id="PF00550">
    <property type="entry name" value="PP-binding"/>
    <property type="match status" value="1"/>
</dbReference>
<dbReference type="SUPFAM" id="SSF52151">
    <property type="entry name" value="FabD/lysophospholipase-like"/>
    <property type="match status" value="1"/>
</dbReference>
<dbReference type="InterPro" id="IPR057326">
    <property type="entry name" value="KR_dom"/>
</dbReference>
<sequence length="1026" mass="106651">EVASHTAYMDPILDELRAALAGITPQSPAIPFISTVFETTPVLDAQYWVANVRRPARVAQAVTAAANDYDTFIEISPHPLLTHVIDETLAAAQPAEPATVTSTLRRGDDETLDLHTRLAALGAAGTGAGQRTDLPATPWLHTLHWLAGPATTRAAADTHPLLGVHVELLTGGDHVWQTELDTAAAPWLAANPIQGQAVLPAAALIEMALAAGRHAHGAPVELTDLTIEQPLLLDRQVQVTTQFTGTPDTNRVEIHARTGNDAWARYAVGQVRATSAADTATAPAGGSDLTLPADAGDHPHYSLHPLLLDAALRQLAAGIDDDGDHVGYLPVSAATVRVFGPAGDRLRCHTELSGRGDDGAYTGRIVLTDLDGRLVAELTGIRLQPIDPSTLRLPLDQKVFATEWTPADSPAAAAESAPVGSWLVLTEPADTGSATLAGEFAARLGAAGRRVVPGPFADEPALRDAITAAGAEPAQPPAGIVVFLGSAFDGAGDAGLERARELIWTASTAARTAIETWPGATRPRLWLVTRNGLAFGDQPGDPAIGALKGLIRTWRFPGELARVLADEPDLGATLVDLDGTDDVDRLLAELVAPVRDDTVAWRAGQRYAERLTRAQLDASAQTRVRADGSYVITGGLGGLGIVVARWLAGRGAGRIVLNGRSEPSAEQRAVLAGLGAATEVVFVAGDISAPGVADRLVTAAEETGRGLRGVVHAAGVLGDGLVTAVTRDSLAGVWSAKATGALRLHNATLNSELDWWLGFSSMAALLGLPGQLGYATSNAWLDALVAFRHASGLPATAIDWGQWSDVGLGRSMTLSVLDPISPDEGVEALDTLLGTGAARVGVGRLRIDRAVATAPEFRDLGYFAELVGEADAAAATAGDGAGAADPAESPDAGIPDWSQIPAERRLGELTVRLQAILARELRTSAAAVDVDRPFPEMGLDSMVAMTVLKETQQLVGVDLSASMLWNHPSVGALAKHLVGLLAVQQPPQDEQGPDDGDLAFDSAGGVLDELFGSVESASAGSENGVF</sequence>
<evidence type="ECO:0000313" key="10">
    <source>
        <dbReference type="Proteomes" id="UP001519535"/>
    </source>
</evidence>
<dbReference type="InterPro" id="IPR049551">
    <property type="entry name" value="PKS_DH_C"/>
</dbReference>
<dbReference type="InterPro" id="IPR036736">
    <property type="entry name" value="ACP-like_sf"/>
</dbReference>
<proteinExistence type="predicted"/>
<name>A0ABS5RNW4_9MYCO</name>
<evidence type="ECO:0000256" key="2">
    <source>
        <dbReference type="ARBA" id="ARBA00022553"/>
    </source>
</evidence>